<name>A0ABT1WKV7_9LACT</name>
<protein>
    <recommendedName>
        <fullName evidence="3">Transcriptional regulator</fullName>
    </recommendedName>
</protein>
<gene>
    <name evidence="1" type="ORF">NPA36_01150</name>
</gene>
<dbReference type="Proteomes" id="UP001059480">
    <property type="component" value="Unassembled WGS sequence"/>
</dbReference>
<evidence type="ECO:0000313" key="2">
    <source>
        <dbReference type="Proteomes" id="UP001059480"/>
    </source>
</evidence>
<sequence>MDKYDEKKYIYEQMRLIIEERRRLTELYYDLKKKLNQLDNDSNDEQFNLETSKSSKIDLKKESEIQRYMTDRSIPKKIVSYQQISLTIASILKESQTPLRNQEIYSILKEKGDYQVSMKNLSVNILPRMNKDKHIPVERAYRGYWQYRLH</sequence>
<accession>A0ABT1WKV7</accession>
<comment type="caution">
    <text evidence="1">The sequence shown here is derived from an EMBL/GenBank/DDBJ whole genome shotgun (WGS) entry which is preliminary data.</text>
</comment>
<evidence type="ECO:0000313" key="1">
    <source>
        <dbReference type="EMBL" id="MCQ9209172.1"/>
    </source>
</evidence>
<keyword evidence="2" id="KW-1185">Reference proteome</keyword>
<proteinExistence type="predicted"/>
<reference evidence="1" key="1">
    <citation type="submission" date="2022-07" db="EMBL/GenBank/DDBJ databases">
        <authorList>
            <person name="Jung M.-Y."/>
            <person name="Lee M."/>
        </authorList>
    </citation>
    <scope>NUCLEOTIDE SEQUENCE</scope>
    <source>
        <strain evidence="1">S8</strain>
    </source>
</reference>
<organism evidence="1 2">
    <name type="scientific">Granulicatella seriolae</name>
    <dbReference type="NCBI Taxonomy" id="2967226"/>
    <lineage>
        <taxon>Bacteria</taxon>
        <taxon>Bacillati</taxon>
        <taxon>Bacillota</taxon>
        <taxon>Bacilli</taxon>
        <taxon>Lactobacillales</taxon>
        <taxon>Carnobacteriaceae</taxon>
        <taxon>Granulicatella</taxon>
    </lineage>
</organism>
<evidence type="ECO:0008006" key="3">
    <source>
        <dbReference type="Google" id="ProtNLM"/>
    </source>
</evidence>
<reference evidence="1" key="2">
    <citation type="journal article" date="2023" name="Curr. Microbiol.">
        <title>Granulicatella seriolae sp. nov., a Novel Facultative Anaerobe Isolated from Yellowtail Marine Fish.</title>
        <authorList>
            <person name="Lee M."/>
            <person name="Choi Y.J."/>
            <person name="Farooq A."/>
            <person name="Jeong J.B."/>
            <person name="Jung M.Y."/>
        </authorList>
    </citation>
    <scope>NUCLEOTIDE SEQUENCE</scope>
    <source>
        <strain evidence="1">S8</strain>
    </source>
</reference>
<dbReference type="EMBL" id="JANHNZ010000001">
    <property type="protein sequence ID" value="MCQ9209172.1"/>
    <property type="molecule type" value="Genomic_DNA"/>
</dbReference>
<dbReference type="RefSeq" id="WP_256944281.1">
    <property type="nucleotide sequence ID" value="NZ_JANHNZ010000001.1"/>
</dbReference>
<reference evidence="1" key="3">
    <citation type="journal article" date="2023" name="Microbiol. Resour. Announc.">
        <title>Draft Genome Sequence of Granulicatella sp. Strain S8, Isolated from a Marine Fish, Seriola quinqueradiata.</title>
        <authorList>
            <person name="Lee M."/>
            <person name="Farooq A."/>
            <person name="Jeong J.B."/>
            <person name="Jung M.Y."/>
        </authorList>
    </citation>
    <scope>NUCLEOTIDE SEQUENCE</scope>
    <source>
        <strain evidence="1">S8</strain>
    </source>
</reference>